<accession>X1IM30</accession>
<gene>
    <name evidence="2" type="ORF">S03H2_57629</name>
</gene>
<name>X1IM30_9ZZZZ</name>
<proteinExistence type="predicted"/>
<dbReference type="InterPro" id="IPR017896">
    <property type="entry name" value="4Fe4S_Fe-S-bd"/>
</dbReference>
<sequence>MMNDAQDRTKIVSYKFHHIDINKCKICKDFSCEEACFRGIYEVLNKNSEPRCIVIEDREDNCIKCHICTTACKLRAIIID</sequence>
<evidence type="ECO:0000259" key="1">
    <source>
        <dbReference type="PROSITE" id="PS51379"/>
    </source>
</evidence>
<dbReference type="PROSITE" id="PS51379">
    <property type="entry name" value="4FE4S_FER_2"/>
    <property type="match status" value="1"/>
</dbReference>
<dbReference type="Gene3D" id="3.30.70.20">
    <property type="match status" value="1"/>
</dbReference>
<organism evidence="2">
    <name type="scientific">marine sediment metagenome</name>
    <dbReference type="NCBI Taxonomy" id="412755"/>
    <lineage>
        <taxon>unclassified sequences</taxon>
        <taxon>metagenomes</taxon>
        <taxon>ecological metagenomes</taxon>
    </lineage>
</organism>
<evidence type="ECO:0000313" key="2">
    <source>
        <dbReference type="EMBL" id="GAH82777.1"/>
    </source>
</evidence>
<reference evidence="2" key="1">
    <citation type="journal article" date="2014" name="Front. Microbiol.">
        <title>High frequency of phylogenetically diverse reductive dehalogenase-homologous genes in deep subseafloor sedimentary metagenomes.</title>
        <authorList>
            <person name="Kawai M."/>
            <person name="Futagami T."/>
            <person name="Toyoda A."/>
            <person name="Takaki Y."/>
            <person name="Nishi S."/>
            <person name="Hori S."/>
            <person name="Arai W."/>
            <person name="Tsubouchi T."/>
            <person name="Morono Y."/>
            <person name="Uchiyama I."/>
            <person name="Ito T."/>
            <person name="Fujiyama A."/>
            <person name="Inagaki F."/>
            <person name="Takami H."/>
        </authorList>
    </citation>
    <scope>NUCLEOTIDE SEQUENCE</scope>
    <source>
        <strain evidence="2">Expedition CK06-06</strain>
    </source>
</reference>
<comment type="caution">
    <text evidence="2">The sequence shown here is derived from an EMBL/GenBank/DDBJ whole genome shotgun (WGS) entry which is preliminary data.</text>
</comment>
<dbReference type="EMBL" id="BARU01036950">
    <property type="protein sequence ID" value="GAH82777.1"/>
    <property type="molecule type" value="Genomic_DNA"/>
</dbReference>
<feature type="domain" description="4Fe-4S ferredoxin-type" evidence="1">
    <location>
        <begin position="51"/>
        <end position="80"/>
    </location>
</feature>
<protein>
    <recommendedName>
        <fullName evidence="1">4Fe-4S ferredoxin-type domain-containing protein</fullName>
    </recommendedName>
</protein>
<dbReference type="SUPFAM" id="SSF54862">
    <property type="entry name" value="4Fe-4S ferredoxins"/>
    <property type="match status" value="1"/>
</dbReference>
<dbReference type="AlphaFoldDB" id="X1IM30"/>